<evidence type="ECO:0000259" key="10">
    <source>
        <dbReference type="Pfam" id="PF04290"/>
    </source>
</evidence>
<keyword evidence="2" id="KW-0813">Transport</keyword>
<evidence type="ECO:0000256" key="4">
    <source>
        <dbReference type="ARBA" id="ARBA00022519"/>
    </source>
</evidence>
<feature type="transmembrane region" description="Helical" evidence="9">
    <location>
        <begin position="133"/>
        <end position="157"/>
    </location>
</feature>
<dbReference type="PANTHER" id="PTHR35011:SF4">
    <property type="entry name" value="SLL1102 PROTEIN"/>
    <property type="match status" value="1"/>
</dbReference>
<gene>
    <name evidence="11" type="ORF">ETSY2_39390</name>
</gene>
<keyword evidence="7 9" id="KW-0472">Membrane</keyword>
<dbReference type="InterPro" id="IPR007387">
    <property type="entry name" value="TRAP_DctQ"/>
</dbReference>
<comment type="subcellular location">
    <subcellularLocation>
        <location evidence="1">Cell inner membrane</location>
        <topology evidence="1">Multi-pass membrane protein</topology>
    </subcellularLocation>
</comment>
<feature type="transmembrane region" description="Helical" evidence="9">
    <location>
        <begin position="51"/>
        <end position="70"/>
    </location>
</feature>
<sequence length="168" mass="19647">MPKALRLYVRYVEVVNRKIGRAVMYMIFLMMAVLLYSSLSKTFFVPSLWTLEIAQFLMVAYFLLGGPYSLQLDDHVRMDLIYGKWSDRTKTLVDVVTVLFLIFYLFWLFYGGSSSTQYAVEYHERSASAWRPYMWPIKVVMTFAILMMLLQAIAVFIKDIAKLKGETL</sequence>
<keyword evidence="6 9" id="KW-1133">Transmembrane helix</keyword>
<evidence type="ECO:0000256" key="7">
    <source>
        <dbReference type="ARBA" id="ARBA00023136"/>
    </source>
</evidence>
<proteinExistence type="inferred from homology"/>
<evidence type="ECO:0000256" key="2">
    <source>
        <dbReference type="ARBA" id="ARBA00022448"/>
    </source>
</evidence>
<feature type="domain" description="Tripartite ATP-independent periplasmic transporters DctQ component" evidence="10">
    <location>
        <begin position="30"/>
        <end position="160"/>
    </location>
</feature>
<keyword evidence="12" id="KW-1185">Reference proteome</keyword>
<comment type="similarity">
    <text evidence="8">Belongs to the TRAP transporter small permease family.</text>
</comment>
<evidence type="ECO:0000256" key="3">
    <source>
        <dbReference type="ARBA" id="ARBA00022475"/>
    </source>
</evidence>
<feature type="transmembrane region" description="Helical" evidence="9">
    <location>
        <begin position="21"/>
        <end position="39"/>
    </location>
</feature>
<keyword evidence="4" id="KW-0997">Cell inner membrane</keyword>
<dbReference type="GO" id="GO:0005886">
    <property type="term" value="C:plasma membrane"/>
    <property type="evidence" value="ECO:0007669"/>
    <property type="project" value="UniProtKB-SubCell"/>
</dbReference>
<evidence type="ECO:0000256" key="8">
    <source>
        <dbReference type="ARBA" id="ARBA00038436"/>
    </source>
</evidence>
<evidence type="ECO:0000313" key="12">
    <source>
        <dbReference type="Proteomes" id="UP000019140"/>
    </source>
</evidence>
<protein>
    <submittedName>
        <fullName evidence="11">C4-dicarboxylate ABC transporter</fullName>
    </submittedName>
</protein>
<dbReference type="PANTHER" id="PTHR35011">
    <property type="entry name" value="2,3-DIKETO-L-GULONATE TRAP TRANSPORTER SMALL PERMEASE PROTEIN YIAM"/>
    <property type="match status" value="1"/>
</dbReference>
<dbReference type="Proteomes" id="UP000019140">
    <property type="component" value="Unassembled WGS sequence"/>
</dbReference>
<feature type="transmembrane region" description="Helical" evidence="9">
    <location>
        <begin position="91"/>
        <end position="113"/>
    </location>
</feature>
<comment type="caution">
    <text evidence="11">The sequence shown here is derived from an EMBL/GenBank/DDBJ whole genome shotgun (WGS) entry which is preliminary data.</text>
</comment>
<dbReference type="Pfam" id="PF04290">
    <property type="entry name" value="DctQ"/>
    <property type="match status" value="1"/>
</dbReference>
<evidence type="ECO:0000256" key="1">
    <source>
        <dbReference type="ARBA" id="ARBA00004429"/>
    </source>
</evidence>
<evidence type="ECO:0000256" key="5">
    <source>
        <dbReference type="ARBA" id="ARBA00022692"/>
    </source>
</evidence>
<dbReference type="HOGENOM" id="CLU_086356_2_1_7"/>
<evidence type="ECO:0000256" key="9">
    <source>
        <dbReference type="SAM" id="Phobius"/>
    </source>
</evidence>
<dbReference type="AlphaFoldDB" id="W4LRE8"/>
<evidence type="ECO:0000313" key="11">
    <source>
        <dbReference type="EMBL" id="ETX00276.1"/>
    </source>
</evidence>
<dbReference type="InterPro" id="IPR055348">
    <property type="entry name" value="DctQ"/>
</dbReference>
<accession>W4LRE8</accession>
<keyword evidence="5 9" id="KW-0812">Transmembrane</keyword>
<name>W4LRE8_9BACT</name>
<reference evidence="11 12" key="1">
    <citation type="journal article" date="2014" name="Nature">
        <title>An environmental bacterial taxon with a large and distinct metabolic repertoire.</title>
        <authorList>
            <person name="Wilson M.C."/>
            <person name="Mori T."/>
            <person name="Ruckert C."/>
            <person name="Uria A.R."/>
            <person name="Helf M.J."/>
            <person name="Takada K."/>
            <person name="Gernert C."/>
            <person name="Steffens U.A."/>
            <person name="Heycke N."/>
            <person name="Schmitt S."/>
            <person name="Rinke C."/>
            <person name="Helfrich E.J."/>
            <person name="Brachmann A.O."/>
            <person name="Gurgui C."/>
            <person name="Wakimoto T."/>
            <person name="Kracht M."/>
            <person name="Crusemann M."/>
            <person name="Hentschel U."/>
            <person name="Abe I."/>
            <person name="Matsunaga S."/>
            <person name="Kalinowski J."/>
            <person name="Takeyama H."/>
            <person name="Piel J."/>
        </authorList>
    </citation>
    <scope>NUCLEOTIDE SEQUENCE [LARGE SCALE GENOMIC DNA]</scope>
    <source>
        <strain evidence="12">TSY2</strain>
    </source>
</reference>
<dbReference type="EMBL" id="AZHX01001746">
    <property type="protein sequence ID" value="ETX00276.1"/>
    <property type="molecule type" value="Genomic_DNA"/>
</dbReference>
<evidence type="ECO:0000256" key="6">
    <source>
        <dbReference type="ARBA" id="ARBA00022989"/>
    </source>
</evidence>
<keyword evidence="3" id="KW-1003">Cell membrane</keyword>
<organism evidence="11 12">
    <name type="scientific">Candidatus Entotheonella gemina</name>
    <dbReference type="NCBI Taxonomy" id="1429439"/>
    <lineage>
        <taxon>Bacteria</taxon>
        <taxon>Pseudomonadati</taxon>
        <taxon>Nitrospinota/Tectimicrobiota group</taxon>
        <taxon>Candidatus Tectimicrobiota</taxon>
        <taxon>Candidatus Entotheonellia</taxon>
        <taxon>Candidatus Entotheonellales</taxon>
        <taxon>Candidatus Entotheonellaceae</taxon>
        <taxon>Candidatus Entotheonella</taxon>
    </lineage>
</organism>